<feature type="region of interest" description="Disordered" evidence="1">
    <location>
        <begin position="188"/>
        <end position="220"/>
    </location>
</feature>
<evidence type="ECO:0000256" key="1">
    <source>
        <dbReference type="SAM" id="MobiDB-lite"/>
    </source>
</evidence>
<dbReference type="EMBL" id="JAZGSY010000006">
    <property type="protein sequence ID" value="KAL1843976.1"/>
    <property type="molecule type" value="Genomic_DNA"/>
</dbReference>
<keyword evidence="3" id="KW-1185">Reference proteome</keyword>
<evidence type="ECO:0000313" key="3">
    <source>
        <dbReference type="Proteomes" id="UP001583172"/>
    </source>
</evidence>
<comment type="caution">
    <text evidence="2">The sequence shown here is derived from an EMBL/GenBank/DDBJ whole genome shotgun (WGS) entry which is preliminary data.</text>
</comment>
<reference evidence="2 3" key="1">
    <citation type="journal article" date="2024" name="Commun. Biol.">
        <title>Comparative genomic analysis of thermophilic fungi reveals convergent evolutionary adaptations and gene losses.</title>
        <authorList>
            <person name="Steindorff A.S."/>
            <person name="Aguilar-Pontes M.V."/>
            <person name="Robinson A.J."/>
            <person name="Andreopoulos B."/>
            <person name="LaButti K."/>
            <person name="Kuo A."/>
            <person name="Mondo S."/>
            <person name="Riley R."/>
            <person name="Otillar R."/>
            <person name="Haridas S."/>
            <person name="Lipzen A."/>
            <person name="Grimwood J."/>
            <person name="Schmutz J."/>
            <person name="Clum A."/>
            <person name="Reid I.D."/>
            <person name="Moisan M.C."/>
            <person name="Butler G."/>
            <person name="Nguyen T.T.M."/>
            <person name="Dewar K."/>
            <person name="Conant G."/>
            <person name="Drula E."/>
            <person name="Henrissat B."/>
            <person name="Hansel C."/>
            <person name="Singer S."/>
            <person name="Hutchinson M.I."/>
            <person name="de Vries R.P."/>
            <person name="Natvig D.O."/>
            <person name="Powell A.J."/>
            <person name="Tsang A."/>
            <person name="Grigoriev I.V."/>
        </authorList>
    </citation>
    <scope>NUCLEOTIDE SEQUENCE [LARGE SCALE GENOMIC DNA]</scope>
    <source>
        <strain evidence="2 3">CBS 620.91</strain>
    </source>
</reference>
<name>A0ABR3VRL1_HUMIN</name>
<accession>A0ABR3VRL1</accession>
<sequence length="576" mass="64501">MVKGAHAFQGYAADSAGVHLAAAHPFRSATAAELESEIPEGSRVAAAVGVAQSPTSVLAPSATPTANTFLRFTQFPREIQDHIWEHSAVPPSPCVQAIGLHLVSDSLWNHSLAFNLPAQDLLRYSQYYHTAAEARLACLAAAKGIDWAISRWDQEEAAELAELSNNIGIPPGAVNELRTMAIIALPKSHHTTDEGGQETENDRQATQEDGNTSPSDGVPQKTAIHTVELGLQSPPRFDYDHLSITDLAPVQQLAIEFNPSIFSKECTFCDHLVNNRESFMMWCRSQTGEDDHRGFELCVLCTALEDESLSDLNDDQKWEAREWLKLDHTRQLIYQHRGYVKDLAALRKLSADIEAELGDPFDFDAFLKVLPLLRRVNEVMAVVEAGMPEEGDEQESGIYSGRIPACLYDFDWDRLAFLKNSQSLLYWVGRNNPDPGDYDFETGDPICLAGRPVPKDKYQPTAQYIVDRRIKLRPAAPIPEGTRTFHGNGFLFVEVSPPANRRLERGGEDEVWKYPQAGPWGKNAFEFARQIRKWMFKRRREVQKDWVRGVMNLNPAQVRGLEDGRVPECKVLTIVE</sequence>
<gene>
    <name evidence="2" type="ORF">VTJ49DRAFT_6380</name>
</gene>
<evidence type="ECO:0000313" key="2">
    <source>
        <dbReference type="EMBL" id="KAL1843976.1"/>
    </source>
</evidence>
<proteinExistence type="predicted"/>
<protein>
    <submittedName>
        <fullName evidence="2">Uncharacterized protein</fullName>
    </submittedName>
</protein>
<organism evidence="2 3">
    <name type="scientific">Humicola insolens</name>
    <name type="common">Soft-rot fungus</name>
    <dbReference type="NCBI Taxonomy" id="85995"/>
    <lineage>
        <taxon>Eukaryota</taxon>
        <taxon>Fungi</taxon>
        <taxon>Dikarya</taxon>
        <taxon>Ascomycota</taxon>
        <taxon>Pezizomycotina</taxon>
        <taxon>Sordariomycetes</taxon>
        <taxon>Sordariomycetidae</taxon>
        <taxon>Sordariales</taxon>
        <taxon>Chaetomiaceae</taxon>
        <taxon>Mycothermus</taxon>
    </lineage>
</organism>
<dbReference type="Proteomes" id="UP001583172">
    <property type="component" value="Unassembled WGS sequence"/>
</dbReference>